<dbReference type="InterPro" id="IPR005537">
    <property type="entry name" value="RAMP_III_fam"/>
</dbReference>
<dbReference type="PANTHER" id="PTHR35579">
    <property type="entry name" value="CRISPR SYSTEM CMS ENDORIBONUCLEASE CSM3"/>
    <property type="match status" value="1"/>
</dbReference>
<dbReference type="OrthoDB" id="44061at2157"/>
<proteinExistence type="predicted"/>
<dbReference type="EMBL" id="CP029288">
    <property type="protein sequence ID" value="AWR98082.1"/>
    <property type="molecule type" value="Genomic_DNA"/>
</dbReference>
<evidence type="ECO:0000313" key="3">
    <source>
        <dbReference type="EMBL" id="AWR98082.1"/>
    </source>
</evidence>
<gene>
    <name evidence="3" type="ORF">DFR86_11410</name>
</gene>
<organism evidence="3 4">
    <name type="scientific">Acidianus sulfidivorans JP7</name>
    <dbReference type="NCBI Taxonomy" id="619593"/>
    <lineage>
        <taxon>Archaea</taxon>
        <taxon>Thermoproteota</taxon>
        <taxon>Thermoprotei</taxon>
        <taxon>Sulfolobales</taxon>
        <taxon>Sulfolobaceae</taxon>
        <taxon>Acidianus</taxon>
    </lineage>
</organism>
<name>A0A2U9IPZ8_9CREN</name>
<dbReference type="GO" id="GO:0051607">
    <property type="term" value="P:defense response to virus"/>
    <property type="evidence" value="ECO:0007669"/>
    <property type="project" value="UniProtKB-KW"/>
</dbReference>
<keyword evidence="4" id="KW-1185">Reference proteome</keyword>
<evidence type="ECO:0000256" key="1">
    <source>
        <dbReference type="ARBA" id="ARBA00023118"/>
    </source>
</evidence>
<dbReference type="Proteomes" id="UP000248410">
    <property type="component" value="Chromosome"/>
</dbReference>
<dbReference type="Pfam" id="PF03787">
    <property type="entry name" value="RAMPs"/>
    <property type="match status" value="1"/>
</dbReference>
<dbReference type="CDD" id="cd09726">
    <property type="entry name" value="RAMP_I_III"/>
    <property type="match status" value="1"/>
</dbReference>
<keyword evidence="1" id="KW-0051">Antiviral defense</keyword>
<evidence type="ECO:0000313" key="4">
    <source>
        <dbReference type="Proteomes" id="UP000248410"/>
    </source>
</evidence>
<dbReference type="InterPro" id="IPR052216">
    <property type="entry name" value="CRISPR_Csm3_endoribonuclease"/>
</dbReference>
<protein>
    <recommendedName>
        <fullName evidence="2">CRISPR type III-associated protein domain-containing protein</fullName>
    </recommendedName>
</protein>
<dbReference type="AlphaFoldDB" id="A0A2U9IPZ8"/>
<dbReference type="GeneID" id="36838585"/>
<evidence type="ECO:0000259" key="2">
    <source>
        <dbReference type="Pfam" id="PF03787"/>
    </source>
</evidence>
<feature type="domain" description="CRISPR type III-associated protein" evidence="2">
    <location>
        <begin position="38"/>
        <end position="205"/>
    </location>
</feature>
<reference evidence="3 4" key="1">
    <citation type="submission" date="2018-05" db="EMBL/GenBank/DDBJ databases">
        <title>Complete Genome Sequences of Extremely Thermoacidophilic, Metal-Mobilizing Type-Strain Members of the Archaeal Family Sulfolobaceae: Acidianus brierleyi DSM-1651T, Acidianus sulfidivorans DSM-18786T, Metallosphaera hakonensis DSM-7519T, and Metallosphaera prunae DSM-10039T.</title>
        <authorList>
            <person name="Counts J.A."/>
            <person name="Kelly R.M."/>
        </authorList>
    </citation>
    <scope>NUCLEOTIDE SEQUENCE [LARGE SCALE GENOMIC DNA]</scope>
    <source>
        <strain evidence="3 4">JP7</strain>
    </source>
</reference>
<dbReference type="RefSeq" id="WP_110380972.1">
    <property type="nucleotide sequence ID" value="NZ_CP029288.2"/>
</dbReference>
<dbReference type="KEGG" id="asul:DFR86_11410"/>
<accession>A0A2U9IPZ8</accession>
<dbReference type="PANTHER" id="PTHR35579:SF3">
    <property type="entry name" value="CRISPR SYSTEM CMS ENDORIBONUCLEASE CSM3"/>
    <property type="match status" value="1"/>
</dbReference>
<sequence>MASKINFSCVNANNSKIGIKNPKNRESYDSVYKILATFETKTPVCTCTGDVKVDNKNMKAVYLGYRVNGKPAIRGSSIKGALNTYALILSDAFTVSDLFGTMGVESRLYFKDAIVDSEYKEYPLGVQWTPRKYCKGIKVYPQNQPPQKQEKILFEAIPQGTTFTAEIIAINVDNKELSLLLACMGCKNYGIKLGRGKDRGYGIIKLKDVEIRNILNNSEKLNIDINGLLNEACKEILGKWNNVGPAFFP</sequence>